<gene>
    <name evidence="2" type="ORF">AVEN_162648_1</name>
</gene>
<evidence type="ECO:0000313" key="3">
    <source>
        <dbReference type="Proteomes" id="UP000499080"/>
    </source>
</evidence>
<dbReference type="AlphaFoldDB" id="A0A4Y2FFS1"/>
<evidence type="ECO:0000313" key="2">
    <source>
        <dbReference type="EMBL" id="GBM39129.1"/>
    </source>
</evidence>
<reference evidence="2 3" key="1">
    <citation type="journal article" date="2019" name="Sci. Rep.">
        <title>Orb-weaving spider Araneus ventricosus genome elucidates the spidroin gene catalogue.</title>
        <authorList>
            <person name="Kono N."/>
            <person name="Nakamura H."/>
            <person name="Ohtoshi R."/>
            <person name="Moran D.A.P."/>
            <person name="Shinohara A."/>
            <person name="Yoshida Y."/>
            <person name="Fujiwara M."/>
            <person name="Mori M."/>
            <person name="Tomita M."/>
            <person name="Arakawa K."/>
        </authorList>
    </citation>
    <scope>NUCLEOTIDE SEQUENCE [LARGE SCALE GENOMIC DNA]</scope>
</reference>
<name>A0A4Y2FFS1_ARAVE</name>
<organism evidence="2 3">
    <name type="scientific">Araneus ventricosus</name>
    <name type="common">Orbweaver spider</name>
    <name type="synonym">Epeira ventricosa</name>
    <dbReference type="NCBI Taxonomy" id="182803"/>
    <lineage>
        <taxon>Eukaryota</taxon>
        <taxon>Metazoa</taxon>
        <taxon>Ecdysozoa</taxon>
        <taxon>Arthropoda</taxon>
        <taxon>Chelicerata</taxon>
        <taxon>Arachnida</taxon>
        <taxon>Araneae</taxon>
        <taxon>Araneomorphae</taxon>
        <taxon>Entelegynae</taxon>
        <taxon>Araneoidea</taxon>
        <taxon>Araneidae</taxon>
        <taxon>Araneus</taxon>
    </lineage>
</organism>
<accession>A0A4Y2FFS1</accession>
<feature type="region of interest" description="Disordered" evidence="1">
    <location>
        <begin position="63"/>
        <end position="106"/>
    </location>
</feature>
<dbReference type="Proteomes" id="UP000499080">
    <property type="component" value="Unassembled WGS sequence"/>
</dbReference>
<protein>
    <submittedName>
        <fullName evidence="2">Uncharacterized protein</fullName>
    </submittedName>
</protein>
<dbReference type="EMBL" id="BGPR01000886">
    <property type="protein sequence ID" value="GBM39129.1"/>
    <property type="molecule type" value="Genomic_DNA"/>
</dbReference>
<keyword evidence="3" id="KW-1185">Reference proteome</keyword>
<sequence length="106" mass="11607">MAVRGIYYKEMGSTGITVLIKYPCPPKPIWVSHSESGHGIHEDHHIRRVSLKTVPILSRSISVGHSQVGPRQPQTHHLQALRSPRATLPTPSPLLQNGPPALISSD</sequence>
<proteinExistence type="predicted"/>
<comment type="caution">
    <text evidence="2">The sequence shown here is derived from an EMBL/GenBank/DDBJ whole genome shotgun (WGS) entry which is preliminary data.</text>
</comment>
<evidence type="ECO:0000256" key="1">
    <source>
        <dbReference type="SAM" id="MobiDB-lite"/>
    </source>
</evidence>